<feature type="region of interest" description="Disordered" evidence="1">
    <location>
        <begin position="158"/>
        <end position="200"/>
    </location>
</feature>
<feature type="compositionally biased region" description="Basic and acidic residues" evidence="1">
    <location>
        <begin position="53"/>
        <end position="68"/>
    </location>
</feature>
<gene>
    <name evidence="2" type="ORF">GCM10019016_131550</name>
</gene>
<evidence type="ECO:0000313" key="3">
    <source>
        <dbReference type="Proteomes" id="UP001501455"/>
    </source>
</evidence>
<proteinExistence type="predicted"/>
<keyword evidence="3" id="KW-1185">Reference proteome</keyword>
<evidence type="ECO:0000313" key="2">
    <source>
        <dbReference type="EMBL" id="GAA3506040.1"/>
    </source>
</evidence>
<sequence length="200" mass="21481">MPVSALCSIWANSRAPPVAAPTAPAARKPREERQDSTDHRDCAENNDPVLSHDPVEISDRAEPIEPTDRALPIEPTDKAEPTDPTDSTDPTEPIDNTESCDHKDSTEPEEARRTDRTDGFVMGPSCPLVALSWAVVGTSAEQPLLACGRWKLRRLSRGATAHTRVAAGGPAQEQHDSRQGGGGVSAMPQHPHPGLRLPQT</sequence>
<feature type="compositionally biased region" description="Basic and acidic residues" evidence="1">
    <location>
        <begin position="28"/>
        <end position="43"/>
    </location>
</feature>
<feature type="compositionally biased region" description="Basic and acidic residues" evidence="1">
    <location>
        <begin position="99"/>
        <end position="118"/>
    </location>
</feature>
<dbReference type="EMBL" id="BAAAXF010000088">
    <property type="protein sequence ID" value="GAA3506040.1"/>
    <property type="molecule type" value="Genomic_DNA"/>
</dbReference>
<name>A0ABP6UFT0_9ACTN</name>
<dbReference type="Proteomes" id="UP001501455">
    <property type="component" value="Unassembled WGS sequence"/>
</dbReference>
<feature type="region of interest" description="Disordered" evidence="1">
    <location>
        <begin position="1"/>
        <end position="120"/>
    </location>
</feature>
<accession>A0ABP6UFT0</accession>
<evidence type="ECO:0000256" key="1">
    <source>
        <dbReference type="SAM" id="MobiDB-lite"/>
    </source>
</evidence>
<reference evidence="3" key="1">
    <citation type="journal article" date="2019" name="Int. J. Syst. Evol. Microbiol.">
        <title>The Global Catalogue of Microorganisms (GCM) 10K type strain sequencing project: providing services to taxonomists for standard genome sequencing and annotation.</title>
        <authorList>
            <consortium name="The Broad Institute Genomics Platform"/>
            <consortium name="The Broad Institute Genome Sequencing Center for Infectious Disease"/>
            <person name="Wu L."/>
            <person name="Ma J."/>
        </authorList>
    </citation>
    <scope>NUCLEOTIDE SEQUENCE [LARGE SCALE GENOMIC DNA]</scope>
    <source>
        <strain evidence="3">JCM 4816</strain>
    </source>
</reference>
<feature type="compositionally biased region" description="Low complexity" evidence="1">
    <location>
        <begin position="14"/>
        <end position="26"/>
    </location>
</feature>
<organism evidence="2 3">
    <name type="scientific">Streptomyces prasinosporus</name>
    <dbReference type="NCBI Taxonomy" id="68256"/>
    <lineage>
        <taxon>Bacteria</taxon>
        <taxon>Bacillati</taxon>
        <taxon>Actinomycetota</taxon>
        <taxon>Actinomycetes</taxon>
        <taxon>Kitasatosporales</taxon>
        <taxon>Streptomycetaceae</taxon>
        <taxon>Streptomyces</taxon>
        <taxon>Streptomyces albogriseolus group</taxon>
    </lineage>
</organism>
<feature type="compositionally biased region" description="Low complexity" evidence="1">
    <location>
        <begin position="82"/>
        <end position="94"/>
    </location>
</feature>
<comment type="caution">
    <text evidence="2">The sequence shown here is derived from an EMBL/GenBank/DDBJ whole genome shotgun (WGS) entry which is preliminary data.</text>
</comment>
<protein>
    <submittedName>
        <fullName evidence="2">Uncharacterized protein</fullName>
    </submittedName>
</protein>